<name>A0A9P0DAM7_9CUCU</name>
<dbReference type="Proteomes" id="UP001153636">
    <property type="component" value="Chromosome 7"/>
</dbReference>
<keyword evidence="2" id="KW-1185">Reference proteome</keyword>
<protein>
    <submittedName>
        <fullName evidence="1">Uncharacterized protein</fullName>
    </submittedName>
</protein>
<sequence>MKLEDFFLWPDNSSIYEINHTAPRPHLKDMVKAIVRRGSFNLFYKKKFALNETKELNFLKLKVAKGGFTIPAVILKPRGIKEKRKQAILQNLFPLVPENRRQFWQSIPVNDEAVDLRSQIDDI</sequence>
<dbReference type="OrthoDB" id="6769365at2759"/>
<evidence type="ECO:0000313" key="1">
    <source>
        <dbReference type="EMBL" id="CAH1112917.1"/>
    </source>
</evidence>
<dbReference type="EMBL" id="OV651819">
    <property type="protein sequence ID" value="CAH1112917.1"/>
    <property type="molecule type" value="Genomic_DNA"/>
</dbReference>
<proteinExistence type="predicted"/>
<accession>A0A9P0DAM7</accession>
<reference evidence="1" key="1">
    <citation type="submission" date="2022-01" db="EMBL/GenBank/DDBJ databases">
        <authorList>
            <person name="King R."/>
        </authorList>
    </citation>
    <scope>NUCLEOTIDE SEQUENCE</scope>
</reference>
<gene>
    <name evidence="1" type="ORF">PSYICH_LOCUS13098</name>
</gene>
<organism evidence="1 2">
    <name type="scientific">Psylliodes chrysocephalus</name>
    <dbReference type="NCBI Taxonomy" id="3402493"/>
    <lineage>
        <taxon>Eukaryota</taxon>
        <taxon>Metazoa</taxon>
        <taxon>Ecdysozoa</taxon>
        <taxon>Arthropoda</taxon>
        <taxon>Hexapoda</taxon>
        <taxon>Insecta</taxon>
        <taxon>Pterygota</taxon>
        <taxon>Neoptera</taxon>
        <taxon>Endopterygota</taxon>
        <taxon>Coleoptera</taxon>
        <taxon>Polyphaga</taxon>
        <taxon>Cucujiformia</taxon>
        <taxon>Chrysomeloidea</taxon>
        <taxon>Chrysomelidae</taxon>
        <taxon>Galerucinae</taxon>
        <taxon>Alticini</taxon>
        <taxon>Psylliodes</taxon>
    </lineage>
</organism>
<dbReference type="AlphaFoldDB" id="A0A9P0DAM7"/>
<evidence type="ECO:0000313" key="2">
    <source>
        <dbReference type="Proteomes" id="UP001153636"/>
    </source>
</evidence>